<protein>
    <submittedName>
        <fullName evidence="1">Uncharacterized protein</fullName>
    </submittedName>
</protein>
<reference evidence="1 2" key="1">
    <citation type="submission" date="2023-09" db="EMBL/GenBank/DDBJ databases">
        <authorList>
            <person name="Golyshina O.V."/>
            <person name="Lunev E.A."/>
            <person name="Bargiela R."/>
            <person name="Gaines M.C."/>
            <person name="Daum B."/>
            <person name="Bale N.J."/>
            <person name="Koenen M."/>
            <person name="Sinninghe Damst J.S."/>
            <person name="Yakimov M."/>
            <person name="Golyshin P.N."/>
        </authorList>
    </citation>
    <scope>NUCLEOTIDE SEQUENCE [LARGE SCALE GENOMIC DNA]</scope>
    <source>
        <strain evidence="1 2">M1</strain>
    </source>
</reference>
<dbReference type="EMBL" id="CP133772">
    <property type="protein sequence ID" value="WYX99830.1"/>
    <property type="molecule type" value="Genomic_DNA"/>
</dbReference>
<keyword evidence="2" id="KW-1185">Reference proteome</keyword>
<proteinExistence type="predicted"/>
<accession>A0AAX4NEC3</accession>
<gene>
    <name evidence="1" type="ORF">OXIME_000375</name>
</gene>
<dbReference type="GeneID" id="95967100"/>
<evidence type="ECO:0000313" key="2">
    <source>
        <dbReference type="Proteomes" id="UP001451606"/>
    </source>
</evidence>
<evidence type="ECO:0000313" key="1">
    <source>
        <dbReference type="EMBL" id="WYX99830.1"/>
    </source>
</evidence>
<dbReference type="Proteomes" id="UP001451606">
    <property type="component" value="Chromosome"/>
</dbReference>
<sequence length="160" mass="17654">MTDGEKIEENETTDNDKKNISVKGVSKNLYNRVLNIARDSGKTLGEITDDAYSSIVATVDGALNVSKAFVEGTRKGTSRIIENIKNLDLTEKDLSDIGQRVTIRNVVHLVLKDMSDSAFNSGINLIVHVNELEYADTIKKSSILLKSKFVDHIACIKSKK</sequence>
<dbReference type="RefSeq" id="WP_393971791.1">
    <property type="nucleotide sequence ID" value="NZ_CP133772.1"/>
</dbReference>
<dbReference type="KEGG" id="omr:OXIME_000375"/>
<dbReference type="AlphaFoldDB" id="A0AAX4NEC3"/>
<name>A0AAX4NEC3_9ARCH</name>
<organism evidence="1 2">
    <name type="scientific">Oxyplasma meridianum</name>
    <dbReference type="NCBI Taxonomy" id="3073602"/>
    <lineage>
        <taxon>Archaea</taxon>
        <taxon>Methanobacteriati</taxon>
        <taxon>Thermoplasmatota</taxon>
        <taxon>Thermoplasmata</taxon>
        <taxon>Thermoplasmatales</taxon>
        <taxon>Thermoplasmataceae</taxon>
        <taxon>Oxyplasma</taxon>
    </lineage>
</organism>